<comment type="subcellular location">
    <subcellularLocation>
        <location evidence="1">Membrane</location>
        <topology evidence="1">Multi-pass membrane protein</topology>
    </subcellularLocation>
</comment>
<dbReference type="EMBL" id="CP023284">
    <property type="protein sequence ID" value="ATA54977.1"/>
    <property type="molecule type" value="Genomic_DNA"/>
</dbReference>
<evidence type="ECO:0000313" key="7">
    <source>
        <dbReference type="Proteomes" id="UP000217154"/>
    </source>
</evidence>
<protein>
    <submittedName>
        <fullName evidence="6">C4-dicarboxylate ABC transporter</fullName>
    </submittedName>
</protein>
<evidence type="ECO:0000256" key="1">
    <source>
        <dbReference type="ARBA" id="ARBA00004141"/>
    </source>
</evidence>
<keyword evidence="4 5" id="KW-0472">Membrane</keyword>
<dbReference type="RefSeq" id="WP_095745445.1">
    <property type="nucleotide sequence ID" value="NZ_CP023284.1"/>
</dbReference>
<feature type="transmembrane region" description="Helical" evidence="5">
    <location>
        <begin position="121"/>
        <end position="142"/>
    </location>
</feature>
<dbReference type="CDD" id="cd09323">
    <property type="entry name" value="TDT_SLAC1_like"/>
    <property type="match status" value="1"/>
</dbReference>
<reference evidence="6 7" key="1">
    <citation type="submission" date="2017-09" db="EMBL/GenBank/DDBJ databases">
        <title>The diverse metabolic capabilities of V. boronicumulans make it an excellent choice for continued studies on novel biodegradation.</title>
        <authorList>
            <person name="Sun S."/>
        </authorList>
    </citation>
    <scope>NUCLEOTIDE SEQUENCE [LARGE SCALE GENOMIC DNA]</scope>
    <source>
        <strain evidence="6 7">J1</strain>
    </source>
</reference>
<dbReference type="InterPro" id="IPR052951">
    <property type="entry name" value="Tellurite_res_ion_channel"/>
</dbReference>
<keyword evidence="3 5" id="KW-1133">Transmembrane helix</keyword>
<feature type="transmembrane region" description="Helical" evidence="5">
    <location>
        <begin position="23"/>
        <end position="44"/>
    </location>
</feature>
<evidence type="ECO:0000313" key="6">
    <source>
        <dbReference type="EMBL" id="ATA54977.1"/>
    </source>
</evidence>
<dbReference type="InterPro" id="IPR004695">
    <property type="entry name" value="SLAC1/Mae1/Ssu1/TehA"/>
</dbReference>
<feature type="transmembrane region" description="Helical" evidence="5">
    <location>
        <begin position="240"/>
        <end position="258"/>
    </location>
</feature>
<evidence type="ECO:0000256" key="4">
    <source>
        <dbReference type="ARBA" id="ARBA00023136"/>
    </source>
</evidence>
<feature type="transmembrane region" description="Helical" evidence="5">
    <location>
        <begin position="154"/>
        <end position="171"/>
    </location>
</feature>
<dbReference type="PANTHER" id="PTHR37955">
    <property type="entry name" value="TELLURITE RESISTANCE PROTEIN TEHA"/>
    <property type="match status" value="1"/>
</dbReference>
<dbReference type="KEGG" id="vbo:CKY39_18490"/>
<feature type="transmembrane region" description="Helical" evidence="5">
    <location>
        <begin position="183"/>
        <end position="204"/>
    </location>
</feature>
<dbReference type="PANTHER" id="PTHR37955:SF1">
    <property type="entry name" value="DEP DOMAIN-CONTAINING PROTEIN"/>
    <property type="match status" value="1"/>
</dbReference>
<dbReference type="InterPro" id="IPR038665">
    <property type="entry name" value="Voltage-dep_anion_channel_sf"/>
</dbReference>
<evidence type="ECO:0000256" key="2">
    <source>
        <dbReference type="ARBA" id="ARBA00022692"/>
    </source>
</evidence>
<keyword evidence="2 5" id="KW-0812">Transmembrane</keyword>
<accession>A0A250DKS1</accession>
<dbReference type="GO" id="GO:0005886">
    <property type="term" value="C:plasma membrane"/>
    <property type="evidence" value="ECO:0007669"/>
    <property type="project" value="TreeGrafter"/>
</dbReference>
<organism evidence="6 7">
    <name type="scientific">Variovorax boronicumulans</name>
    <dbReference type="NCBI Taxonomy" id="436515"/>
    <lineage>
        <taxon>Bacteria</taxon>
        <taxon>Pseudomonadati</taxon>
        <taxon>Pseudomonadota</taxon>
        <taxon>Betaproteobacteria</taxon>
        <taxon>Burkholderiales</taxon>
        <taxon>Comamonadaceae</taxon>
        <taxon>Variovorax</taxon>
    </lineage>
</organism>
<sequence length="331" mass="35112">MTADLLSAEQQSRPAVTGSIRNLPVNLFGAVMGLSGLALGWRLATQSLGFGAQVADALSIFSSLVFLAITVAYLFKLVKHPDAVLAEFRHPIAGNFFGTITISLLLQSAVLGHYFGQVGLVLWIVGTVTTLLVSYVVVSRLLSGGGDPSHAVPAWLIPGVAALDIAVTFAYTDLPGSAETLRVAAGIGTALALVMFTMIVVRLVQREPLAAAMTPSLMILVAPFEVGFLAYTNLTGEVDAFAAMLFYFGLFLFLVLAPKVFRPGIAFGPAWWAISFPLAALVNAALKYASVQSSQPLTWLAWGLLILLTAALSLLTVRTFRIVFNGKLLAN</sequence>
<gene>
    <name evidence="6" type="ORF">CKY39_18490</name>
</gene>
<dbReference type="Gene3D" id="1.50.10.150">
    <property type="entry name" value="Voltage-dependent anion channel"/>
    <property type="match status" value="1"/>
</dbReference>
<dbReference type="Proteomes" id="UP000217154">
    <property type="component" value="Chromosome"/>
</dbReference>
<dbReference type="GO" id="GO:0046583">
    <property type="term" value="F:monoatomic cation efflux transmembrane transporter activity"/>
    <property type="evidence" value="ECO:0007669"/>
    <property type="project" value="TreeGrafter"/>
</dbReference>
<dbReference type="AlphaFoldDB" id="A0A250DKS1"/>
<proteinExistence type="predicted"/>
<evidence type="ECO:0000256" key="3">
    <source>
        <dbReference type="ARBA" id="ARBA00022989"/>
    </source>
</evidence>
<feature type="transmembrane region" description="Helical" evidence="5">
    <location>
        <begin position="50"/>
        <end position="75"/>
    </location>
</feature>
<feature type="transmembrane region" description="Helical" evidence="5">
    <location>
        <begin position="96"/>
        <end position="115"/>
    </location>
</feature>
<evidence type="ECO:0000256" key="5">
    <source>
        <dbReference type="SAM" id="Phobius"/>
    </source>
</evidence>
<dbReference type="Pfam" id="PF03595">
    <property type="entry name" value="SLAC1"/>
    <property type="match status" value="1"/>
</dbReference>
<feature type="transmembrane region" description="Helical" evidence="5">
    <location>
        <begin position="216"/>
        <end position="234"/>
    </location>
</feature>
<name>A0A250DKS1_9BURK</name>
<feature type="transmembrane region" description="Helical" evidence="5">
    <location>
        <begin position="270"/>
        <end position="291"/>
    </location>
</feature>
<feature type="transmembrane region" description="Helical" evidence="5">
    <location>
        <begin position="297"/>
        <end position="317"/>
    </location>
</feature>